<feature type="non-terminal residue" evidence="1">
    <location>
        <position position="293"/>
    </location>
</feature>
<evidence type="ECO:0000313" key="2">
    <source>
        <dbReference type="Proteomes" id="UP001274896"/>
    </source>
</evidence>
<reference evidence="1" key="1">
    <citation type="submission" date="2023-06" db="EMBL/GenBank/DDBJ databases">
        <title>Male Hemibagrus guttatus genome.</title>
        <authorList>
            <person name="Bian C."/>
        </authorList>
    </citation>
    <scope>NUCLEOTIDE SEQUENCE</scope>
    <source>
        <strain evidence="1">Male_cb2023</strain>
        <tissue evidence="1">Muscle</tissue>
    </source>
</reference>
<comment type="caution">
    <text evidence="1">The sequence shown here is derived from an EMBL/GenBank/DDBJ whole genome shotgun (WGS) entry which is preliminary data.</text>
</comment>
<accession>A0AAE0UIQ7</accession>
<evidence type="ECO:0000313" key="1">
    <source>
        <dbReference type="EMBL" id="KAK3506267.1"/>
    </source>
</evidence>
<name>A0AAE0UIQ7_9TELE</name>
<dbReference type="EMBL" id="JAUCMX010000073">
    <property type="protein sequence ID" value="KAK3506267.1"/>
    <property type="molecule type" value="Genomic_DNA"/>
</dbReference>
<dbReference type="PANTHER" id="PTHR31025:SF25">
    <property type="entry name" value="ZINC FINGER (C2H2)-60"/>
    <property type="match status" value="1"/>
</dbReference>
<protein>
    <submittedName>
        <fullName evidence="1">Uncharacterized protein</fullName>
    </submittedName>
</protein>
<organism evidence="1 2">
    <name type="scientific">Hemibagrus guttatus</name>
    <dbReference type="NCBI Taxonomy" id="175788"/>
    <lineage>
        <taxon>Eukaryota</taxon>
        <taxon>Metazoa</taxon>
        <taxon>Chordata</taxon>
        <taxon>Craniata</taxon>
        <taxon>Vertebrata</taxon>
        <taxon>Euteleostomi</taxon>
        <taxon>Actinopterygii</taxon>
        <taxon>Neopterygii</taxon>
        <taxon>Teleostei</taxon>
        <taxon>Ostariophysi</taxon>
        <taxon>Siluriformes</taxon>
        <taxon>Bagridae</taxon>
        <taxon>Hemibagrus</taxon>
    </lineage>
</organism>
<dbReference type="Proteomes" id="UP001274896">
    <property type="component" value="Unassembled WGS sequence"/>
</dbReference>
<gene>
    <name evidence="1" type="ORF">QTP70_016135</name>
</gene>
<dbReference type="AlphaFoldDB" id="A0AAE0UIQ7"/>
<keyword evidence="2" id="KW-1185">Reference proteome</keyword>
<sequence length="293" mass="32335">NYDDDTLEAQRCVLVDAMKKKGKDMELIQQKMDLTFSFRRKEIVEVRPVVSEIQERWLALFLDEKARTFLNYSLDSRSAHVSVGGVAPQCSFRGGRCLTRRQRRRVWQHPAPALPPLGEFQFPARQTSSPRSRRSSVDVARCECSAVDVARSCCSAVDVAWSCGSAVDVIRLCGSAVDVIRLCGSAVDLVRRLRSAVDVASDPLALPSGPLLPPLETSWFHQATDPDTKVVKMGILTVLEDDDAPASQSTVINTAIVLEEVIVLTDLPDISIAFAELFGLLFALNMESKNNTK</sequence>
<proteinExistence type="predicted"/>
<dbReference type="PANTHER" id="PTHR31025">
    <property type="entry name" value="SI:CH211-196P9.1-RELATED"/>
    <property type="match status" value="1"/>
</dbReference>